<dbReference type="InterPro" id="IPR038008">
    <property type="entry name" value="Jag_KH"/>
</dbReference>
<evidence type="ECO:0000313" key="7">
    <source>
        <dbReference type="Proteomes" id="UP000637695"/>
    </source>
</evidence>
<dbReference type="PROSITE" id="PS51061">
    <property type="entry name" value="R3H"/>
    <property type="match status" value="1"/>
</dbReference>
<dbReference type="GO" id="GO:0009252">
    <property type="term" value="P:peptidoglycan biosynthetic process"/>
    <property type="evidence" value="ECO:0007669"/>
    <property type="project" value="UniProtKB-UniRule"/>
</dbReference>
<keyword evidence="7" id="KW-1185">Reference proteome</keyword>
<dbReference type="GO" id="GO:0071555">
    <property type="term" value="P:cell wall organization"/>
    <property type="evidence" value="ECO:0007669"/>
    <property type="project" value="UniProtKB-KW"/>
</dbReference>
<evidence type="ECO:0000256" key="4">
    <source>
        <dbReference type="HAMAP-Rule" id="MF_00867"/>
    </source>
</evidence>
<keyword evidence="4" id="KW-0963">Cytoplasm</keyword>
<dbReference type="Proteomes" id="UP000637695">
    <property type="component" value="Unassembled WGS sequence"/>
</dbReference>
<proteinExistence type="inferred from homology"/>
<dbReference type="Gene3D" id="3.30.1370.50">
    <property type="entry name" value="R3H-like domain"/>
    <property type="match status" value="1"/>
</dbReference>
<name>A0A917K322_9BACL</name>
<dbReference type="NCBIfam" id="NF041568">
    <property type="entry name" value="Jag_EloR"/>
    <property type="match status" value="1"/>
</dbReference>
<reference evidence="6" key="2">
    <citation type="submission" date="2020-09" db="EMBL/GenBank/DDBJ databases">
        <authorList>
            <person name="Sun Q."/>
            <person name="Ohkuma M."/>
        </authorList>
    </citation>
    <scope>NUCLEOTIDE SEQUENCE</scope>
    <source>
        <strain evidence="6">JCM 18487</strain>
    </source>
</reference>
<keyword evidence="6" id="KW-0238">DNA-binding</keyword>
<feature type="region of interest" description="Jag_N domain" evidence="4">
    <location>
        <begin position="5"/>
        <end position="55"/>
    </location>
</feature>
<dbReference type="SMART" id="SM00393">
    <property type="entry name" value="R3H"/>
    <property type="match status" value="1"/>
</dbReference>
<keyword evidence="2 4" id="KW-0143">Chaperone</keyword>
<dbReference type="GO" id="GO:0003677">
    <property type="term" value="F:DNA binding"/>
    <property type="evidence" value="ECO:0007669"/>
    <property type="project" value="UniProtKB-KW"/>
</dbReference>
<comment type="function">
    <text evidence="4">A probable RNA chaperone. Forms a complex with KhpA which binds to cellular RNA and controls its expression. Plays a role in peptidoglycan (PG) homeostasis and cell length regulation.</text>
</comment>
<evidence type="ECO:0000256" key="2">
    <source>
        <dbReference type="ARBA" id="ARBA00023186"/>
    </source>
</evidence>
<gene>
    <name evidence="4" type="primary">khpB</name>
    <name evidence="4" type="synonym">eloR</name>
    <name evidence="6" type="ORF">GCM10010885_00790</name>
</gene>
<reference evidence="6" key="1">
    <citation type="journal article" date="2014" name="Int. J. Syst. Evol. Microbiol.">
        <title>Complete genome sequence of Corynebacterium casei LMG S-19264T (=DSM 44701T), isolated from a smear-ripened cheese.</title>
        <authorList>
            <consortium name="US DOE Joint Genome Institute (JGI-PGF)"/>
            <person name="Walter F."/>
            <person name="Albersmeier A."/>
            <person name="Kalinowski J."/>
            <person name="Ruckert C."/>
        </authorList>
    </citation>
    <scope>NUCLEOTIDE SEQUENCE</scope>
    <source>
        <strain evidence="6">JCM 18487</strain>
    </source>
</reference>
<keyword evidence="1 4" id="KW-0133">Cell shape</keyword>
<dbReference type="EMBL" id="BMOY01000001">
    <property type="protein sequence ID" value="GGI95045.1"/>
    <property type="molecule type" value="Genomic_DNA"/>
</dbReference>
<sequence>MKRVVATGRTVDEAVTSALVRLGVTRSQAIVRVIQEPVRGFLGLFGGRKALVEVTVRLTPEEAAKSFLREVLRRMGWEVQIAAVPEEEDMARVVWLDVRCPEAALPSIIGRHGATLDALQYLVNVVVHREAGLRASETDDAPSGRAVRFVVDAGGYRRRRRDALQRMAEQAAARAVASGRPVGLAAMPAADRKVIHAHLQRRSDVTTVSEGEEPHRRVIVIPVVDAHAEDALQIE</sequence>
<dbReference type="GO" id="GO:0003723">
    <property type="term" value="F:RNA binding"/>
    <property type="evidence" value="ECO:0007669"/>
    <property type="project" value="UniProtKB-UniRule"/>
</dbReference>
<feature type="domain" description="R3H" evidence="5">
    <location>
        <begin position="158"/>
        <end position="224"/>
    </location>
</feature>
<protein>
    <recommendedName>
        <fullName evidence="4">RNA-binding protein KhpB</fullName>
    </recommendedName>
    <alternativeName>
        <fullName evidence="4">RNA-binding protein EloR</fullName>
    </alternativeName>
</protein>
<dbReference type="Gene3D" id="3.30.30.80">
    <property type="entry name" value="probable RNA-binding protein from clostridium symbiosum atcc 14940"/>
    <property type="match status" value="1"/>
</dbReference>
<dbReference type="Gene3D" id="3.30.300.20">
    <property type="match status" value="1"/>
</dbReference>
<dbReference type="Pfam" id="PF14804">
    <property type="entry name" value="Jag_N"/>
    <property type="match status" value="1"/>
</dbReference>
<evidence type="ECO:0000256" key="1">
    <source>
        <dbReference type="ARBA" id="ARBA00022960"/>
    </source>
</evidence>
<dbReference type="RefSeq" id="WP_188880482.1">
    <property type="nucleotide sequence ID" value="NZ_BMOY01000001.1"/>
</dbReference>
<dbReference type="InterPro" id="IPR038247">
    <property type="entry name" value="Jag_N_dom_sf"/>
</dbReference>
<keyword evidence="3 4" id="KW-0961">Cell wall biogenesis/degradation</keyword>
<dbReference type="Pfam" id="PF13083">
    <property type="entry name" value="KH_KhpA-B"/>
    <property type="match status" value="1"/>
</dbReference>
<dbReference type="GO" id="GO:0008360">
    <property type="term" value="P:regulation of cell shape"/>
    <property type="evidence" value="ECO:0007669"/>
    <property type="project" value="UniProtKB-KW"/>
</dbReference>
<dbReference type="SMART" id="SM01245">
    <property type="entry name" value="Jag_N"/>
    <property type="match status" value="1"/>
</dbReference>
<evidence type="ECO:0000256" key="3">
    <source>
        <dbReference type="ARBA" id="ARBA00023316"/>
    </source>
</evidence>
<dbReference type="PANTHER" id="PTHR35800:SF1">
    <property type="entry name" value="RNA-BINDING PROTEIN KHPB"/>
    <property type="match status" value="1"/>
</dbReference>
<dbReference type="InterPro" id="IPR039247">
    <property type="entry name" value="KhpB"/>
</dbReference>
<keyword evidence="4" id="KW-0694">RNA-binding</keyword>
<comment type="similarity">
    <text evidence="4">Belongs to the KhpB RNA-binding protein family.</text>
</comment>
<dbReference type="GO" id="GO:0005737">
    <property type="term" value="C:cytoplasm"/>
    <property type="evidence" value="ECO:0007669"/>
    <property type="project" value="UniProtKB-SubCell"/>
</dbReference>
<dbReference type="CDD" id="cd02414">
    <property type="entry name" value="KH-II_Jag"/>
    <property type="match status" value="1"/>
</dbReference>
<comment type="caution">
    <text evidence="6">The sequence shown here is derived from an EMBL/GenBank/DDBJ whole genome shotgun (WGS) entry which is preliminary data.</text>
</comment>
<dbReference type="InterPro" id="IPR001374">
    <property type="entry name" value="R3H_dom"/>
</dbReference>
<dbReference type="InterPro" id="IPR032782">
    <property type="entry name" value="KhpB_N"/>
</dbReference>
<comment type="subunit">
    <text evidence="4">Forms a complex with KhpA.</text>
</comment>
<comment type="subcellular location">
    <subcellularLocation>
        <location evidence="4">Cytoplasm</location>
    </subcellularLocation>
</comment>
<evidence type="ECO:0000259" key="5">
    <source>
        <dbReference type="PROSITE" id="PS51061"/>
    </source>
</evidence>
<dbReference type="HAMAP" id="MF_00867">
    <property type="entry name" value="KhpB"/>
    <property type="match status" value="1"/>
</dbReference>
<dbReference type="InterPro" id="IPR015946">
    <property type="entry name" value="KH_dom-like_a/b"/>
</dbReference>
<accession>A0A917K322</accession>
<comment type="domain">
    <text evidence="4">Has an N-terminal Jag-N domain and 2 RNA-binding domains (KH and R3H).</text>
</comment>
<dbReference type="AlphaFoldDB" id="A0A917K322"/>
<evidence type="ECO:0000313" key="6">
    <source>
        <dbReference type="EMBL" id="GGI95045.1"/>
    </source>
</evidence>
<dbReference type="SUPFAM" id="SSF82708">
    <property type="entry name" value="R3H domain"/>
    <property type="match status" value="1"/>
</dbReference>
<dbReference type="PANTHER" id="PTHR35800">
    <property type="entry name" value="PROTEIN JAG"/>
    <property type="match status" value="1"/>
</dbReference>
<dbReference type="Pfam" id="PF01424">
    <property type="entry name" value="R3H"/>
    <property type="match status" value="1"/>
</dbReference>
<dbReference type="InterPro" id="IPR036867">
    <property type="entry name" value="R3H_dom_sf"/>
</dbReference>
<organism evidence="6 7">
    <name type="scientific">Alicyclobacillus cellulosilyticus</name>
    <dbReference type="NCBI Taxonomy" id="1003997"/>
    <lineage>
        <taxon>Bacteria</taxon>
        <taxon>Bacillati</taxon>
        <taxon>Bacillota</taxon>
        <taxon>Bacilli</taxon>
        <taxon>Bacillales</taxon>
        <taxon>Alicyclobacillaceae</taxon>
        <taxon>Alicyclobacillus</taxon>
    </lineage>
</organism>